<evidence type="ECO:0000313" key="1">
    <source>
        <dbReference type="EMBL" id="KZM27798.1"/>
    </source>
</evidence>
<reference evidence="1 2" key="1">
    <citation type="journal article" date="2016" name="Sci. Rep.">
        <title>Draft genome sequencing and secretome analysis of fungal phytopathogen Ascochyta rabiei provides insight into the necrotrophic effector repertoire.</title>
        <authorList>
            <person name="Verma S."/>
            <person name="Gazara R.K."/>
            <person name="Nizam S."/>
            <person name="Parween S."/>
            <person name="Chattopadhyay D."/>
            <person name="Verma P.K."/>
        </authorList>
    </citation>
    <scope>NUCLEOTIDE SEQUENCE [LARGE SCALE GENOMIC DNA]</scope>
    <source>
        <strain evidence="1 2">ArDII</strain>
    </source>
</reference>
<protein>
    <submittedName>
        <fullName evidence="1">Uncharacterized protein</fullName>
    </submittedName>
</protein>
<comment type="caution">
    <text evidence="1">The sequence shown here is derived from an EMBL/GenBank/DDBJ whole genome shotgun (WGS) entry which is preliminary data.</text>
</comment>
<organism evidence="1 2">
    <name type="scientific">Didymella rabiei</name>
    <name type="common">Chickpea ascochyta blight fungus</name>
    <name type="synonym">Mycosphaerella rabiei</name>
    <dbReference type="NCBI Taxonomy" id="5454"/>
    <lineage>
        <taxon>Eukaryota</taxon>
        <taxon>Fungi</taxon>
        <taxon>Dikarya</taxon>
        <taxon>Ascomycota</taxon>
        <taxon>Pezizomycotina</taxon>
        <taxon>Dothideomycetes</taxon>
        <taxon>Pleosporomycetidae</taxon>
        <taxon>Pleosporales</taxon>
        <taxon>Pleosporineae</taxon>
        <taxon>Didymellaceae</taxon>
        <taxon>Ascochyta</taxon>
    </lineage>
</organism>
<dbReference type="STRING" id="5454.A0A163LH45"/>
<dbReference type="EMBL" id="JYNV01000054">
    <property type="protein sequence ID" value="KZM27798.1"/>
    <property type="molecule type" value="Genomic_DNA"/>
</dbReference>
<dbReference type="Proteomes" id="UP000076837">
    <property type="component" value="Unassembled WGS sequence"/>
</dbReference>
<keyword evidence="2" id="KW-1185">Reference proteome</keyword>
<sequence>MRFTIFVAAALTALVQALPMAEPAAQLVDSKPGSTIELGKPSTAVTWGRRDLVEVKPGSTIELGKPSTVVTWGKRDLVLKPSQSKDTIELSPPSTIITWGERD</sequence>
<accession>A0A163LH45</accession>
<dbReference type="AlphaFoldDB" id="A0A163LH45"/>
<gene>
    <name evidence="1" type="ORF">ST47_g1061</name>
</gene>
<name>A0A163LH45_DIDRA</name>
<proteinExistence type="predicted"/>
<evidence type="ECO:0000313" key="2">
    <source>
        <dbReference type="Proteomes" id="UP000076837"/>
    </source>
</evidence>
<dbReference type="OrthoDB" id="3792622at2759"/>